<dbReference type="AlphaFoldDB" id="A0A7R8ZKX9"/>
<name>A0A7R8ZKX9_9CRUS</name>
<accession>A0A7R8ZKX9</accession>
<dbReference type="EMBL" id="OB661558">
    <property type="protein sequence ID" value="CAD7228487.1"/>
    <property type="molecule type" value="Genomic_DNA"/>
</dbReference>
<reference evidence="1" key="1">
    <citation type="submission" date="2020-11" db="EMBL/GenBank/DDBJ databases">
        <authorList>
            <person name="Tran Van P."/>
        </authorList>
    </citation>
    <scope>NUCLEOTIDE SEQUENCE</scope>
</reference>
<proteinExistence type="predicted"/>
<organism evidence="1">
    <name type="scientific">Cyprideis torosa</name>
    <dbReference type="NCBI Taxonomy" id="163714"/>
    <lineage>
        <taxon>Eukaryota</taxon>
        <taxon>Metazoa</taxon>
        <taxon>Ecdysozoa</taxon>
        <taxon>Arthropoda</taxon>
        <taxon>Crustacea</taxon>
        <taxon>Oligostraca</taxon>
        <taxon>Ostracoda</taxon>
        <taxon>Podocopa</taxon>
        <taxon>Podocopida</taxon>
        <taxon>Cytherocopina</taxon>
        <taxon>Cytheroidea</taxon>
        <taxon>Cytherideidae</taxon>
        <taxon>Cyprideis</taxon>
    </lineage>
</organism>
<evidence type="ECO:0000313" key="1">
    <source>
        <dbReference type="EMBL" id="CAD7228487.1"/>
    </source>
</evidence>
<sequence length="229" mass="26369">MFQKQNLTAEELLAQWSTLKVKLDDINMQLLRSLARQMRKRENSLLKNAALLASVYADPRYKVILNPVQDVRGIPSWAHPPSEHKKDEQKIWKIATHFMTANGQGIDGNLDEEEFVRTASRNKLVQRWLHGNRPVVIPRYYTSPYRIREGLCTCKRKWTEQQQKAAESLLAQGLLAEPVASKFVTGMKAIMGYRRLAAETDKRLRRAESIEVLNNQIDEMVVGDKKAKQ</sequence>
<protein>
    <submittedName>
        <fullName evidence="1">Uncharacterized protein</fullName>
    </submittedName>
</protein>
<gene>
    <name evidence="1" type="ORF">CTOB1V02_LOCUS6369</name>
</gene>